<keyword evidence="3" id="KW-1185">Reference proteome</keyword>
<evidence type="ECO:0000313" key="2">
    <source>
        <dbReference type="EMBL" id="GAA0938067.1"/>
    </source>
</evidence>
<dbReference type="EMBL" id="BAAAHP010000089">
    <property type="protein sequence ID" value="GAA0938067.1"/>
    <property type="molecule type" value="Genomic_DNA"/>
</dbReference>
<reference evidence="3" key="1">
    <citation type="journal article" date="2019" name="Int. J. Syst. Evol. Microbiol.">
        <title>The Global Catalogue of Microorganisms (GCM) 10K type strain sequencing project: providing services to taxonomists for standard genome sequencing and annotation.</title>
        <authorList>
            <consortium name="The Broad Institute Genomics Platform"/>
            <consortium name="The Broad Institute Genome Sequencing Center for Infectious Disease"/>
            <person name="Wu L."/>
            <person name="Ma J."/>
        </authorList>
    </citation>
    <scope>NUCLEOTIDE SEQUENCE [LARGE SCALE GENOMIC DNA]</scope>
    <source>
        <strain evidence="3">JCM 11117</strain>
    </source>
</reference>
<gene>
    <name evidence="2" type="ORF">GCM10009559_31580</name>
</gene>
<feature type="compositionally biased region" description="Basic and acidic residues" evidence="1">
    <location>
        <begin position="79"/>
        <end position="107"/>
    </location>
</feature>
<feature type="compositionally biased region" description="Basic and acidic residues" evidence="1">
    <location>
        <begin position="32"/>
        <end position="50"/>
    </location>
</feature>
<sequence length="131" mass="14926">MSAVRPTAVSALRSGPGSRRACWTSVPPEPEQAERDERRHEVAVDEDPVRARGGRQRVQRNPDTQPDRHEPAVDPPTRLGEHPRAHQARPDQEQHDRRRDDQHDLGAEQRGVLDAQQNLVRPARREARIGR</sequence>
<comment type="caution">
    <text evidence="2">The sequence shown here is derived from an EMBL/GenBank/DDBJ whole genome shotgun (WGS) entry which is preliminary data.</text>
</comment>
<accession>A0ABP4APV7</accession>
<proteinExistence type="predicted"/>
<evidence type="ECO:0000313" key="3">
    <source>
        <dbReference type="Proteomes" id="UP001499967"/>
    </source>
</evidence>
<feature type="region of interest" description="Disordered" evidence="1">
    <location>
        <begin position="1"/>
        <end position="131"/>
    </location>
</feature>
<protein>
    <submittedName>
        <fullName evidence="2">Uncharacterized protein</fullName>
    </submittedName>
</protein>
<dbReference type="Proteomes" id="UP001499967">
    <property type="component" value="Unassembled WGS sequence"/>
</dbReference>
<organism evidence="2 3">
    <name type="scientific">Pseudonocardia zijingensis</name>
    <dbReference type="NCBI Taxonomy" id="153376"/>
    <lineage>
        <taxon>Bacteria</taxon>
        <taxon>Bacillati</taxon>
        <taxon>Actinomycetota</taxon>
        <taxon>Actinomycetes</taxon>
        <taxon>Pseudonocardiales</taxon>
        <taxon>Pseudonocardiaceae</taxon>
        <taxon>Pseudonocardia</taxon>
    </lineage>
</organism>
<name>A0ABP4APV7_9PSEU</name>
<evidence type="ECO:0000256" key="1">
    <source>
        <dbReference type="SAM" id="MobiDB-lite"/>
    </source>
</evidence>